<name>A0A344UPL9_9ACTN</name>
<evidence type="ECO:0000256" key="6">
    <source>
        <dbReference type="ARBA" id="ARBA00022842"/>
    </source>
</evidence>
<dbReference type="SUPFAM" id="SSF53613">
    <property type="entry name" value="Ribokinase-like"/>
    <property type="match status" value="1"/>
</dbReference>
<reference evidence="11 12" key="1">
    <citation type="submission" date="2017-12" db="EMBL/GenBank/DDBJ databases">
        <title>The whole genome sequence of the Acidipropionibacterium virtanenii sp. nov. type strain JS278.</title>
        <authorList>
            <person name="Laine P."/>
            <person name="Deptula P."/>
            <person name="Varmanen P."/>
            <person name="Auvinen P."/>
        </authorList>
    </citation>
    <scope>NUCLEOTIDE SEQUENCE [LARGE SCALE GENOMIC DNA]</scope>
    <source>
        <strain evidence="11 12">JS278</strain>
    </source>
</reference>
<feature type="binding site" evidence="9">
    <location>
        <begin position="254"/>
        <end position="255"/>
    </location>
    <ligand>
        <name>ATP</name>
        <dbReference type="ChEBI" id="CHEBI:30616"/>
    </ligand>
</feature>
<evidence type="ECO:0000256" key="5">
    <source>
        <dbReference type="ARBA" id="ARBA00022840"/>
    </source>
</evidence>
<dbReference type="AlphaFoldDB" id="A0A344UPL9"/>
<feature type="binding site" evidence="9">
    <location>
        <begin position="12"/>
        <end position="14"/>
    </location>
    <ligand>
        <name>substrate</name>
    </ligand>
</feature>
<dbReference type="HAMAP" id="MF_01987">
    <property type="entry name" value="Ribokinase"/>
    <property type="match status" value="1"/>
</dbReference>
<dbReference type="PRINTS" id="PR00990">
    <property type="entry name" value="RIBOKINASE"/>
</dbReference>
<evidence type="ECO:0000256" key="2">
    <source>
        <dbReference type="ARBA" id="ARBA00022723"/>
    </source>
</evidence>
<dbReference type="Pfam" id="PF00294">
    <property type="entry name" value="PfkB"/>
    <property type="match status" value="1"/>
</dbReference>
<comment type="activity regulation">
    <text evidence="9">Activated by a monovalent cation that binds near, but not in, the active site. The most likely occupant of the site in vivo is potassium. Ion binding induces a conformational change that may alter substrate affinity.</text>
</comment>
<dbReference type="InterPro" id="IPR011611">
    <property type="entry name" value="PfkB_dom"/>
</dbReference>
<keyword evidence="7 9" id="KW-0630">Potassium</keyword>
<feature type="binding site" evidence="9">
    <location>
        <begin position="223"/>
        <end position="228"/>
    </location>
    <ligand>
        <name>ATP</name>
        <dbReference type="ChEBI" id="CHEBI:30616"/>
    </ligand>
</feature>
<feature type="binding site" evidence="9">
    <location>
        <position position="255"/>
    </location>
    <ligand>
        <name>substrate</name>
    </ligand>
</feature>
<sequence>MSRRIVVVGSVNADLRVTVERHPRPGETLLGGDGTVTPGGKGANQALAAARAGGEVTMIGAVGNDPNASAALGLLRESGADLSGIAEVDGPTGVAVVMVADSGENEIVYIPGANATVDAAAVDAHRDLLADAAVVLCQGETPADGIARAQALAGGRFVLNPAPVIALPSEVITAADPLIVNEHEGALVARMLEPDADVEALEQAPRDCVAALREAGCRAVVMTMGSAGALVSQGEGVTAIPAVRVDAVDTTGAGDAFAGSLAARLAEGETLRAACDYAARFAALTVTRSGAQASFPTVDEADGLRREDR</sequence>
<dbReference type="Gene3D" id="3.40.1190.20">
    <property type="match status" value="1"/>
</dbReference>
<keyword evidence="2 9" id="KW-0479">Metal-binding</keyword>
<dbReference type="PANTHER" id="PTHR10584:SF166">
    <property type="entry name" value="RIBOKINASE"/>
    <property type="match status" value="1"/>
</dbReference>
<dbReference type="KEGG" id="acij:JS278_00018"/>
<dbReference type="GO" id="GO:0019303">
    <property type="term" value="P:D-ribose catabolic process"/>
    <property type="evidence" value="ECO:0007669"/>
    <property type="project" value="UniProtKB-UniRule"/>
</dbReference>
<dbReference type="UniPathway" id="UPA00916">
    <property type="reaction ID" value="UER00889"/>
</dbReference>
<comment type="subcellular location">
    <subcellularLocation>
        <location evidence="9">Cytoplasm</location>
    </subcellularLocation>
</comment>
<feature type="binding site" evidence="9">
    <location>
        <begin position="40"/>
        <end position="44"/>
    </location>
    <ligand>
        <name>substrate</name>
    </ligand>
</feature>
<feature type="domain" description="Carbohydrate kinase PfkB" evidence="10">
    <location>
        <begin position="3"/>
        <end position="297"/>
    </location>
</feature>
<keyword evidence="8 9" id="KW-0119">Carbohydrate metabolism</keyword>
<comment type="similarity">
    <text evidence="9">Belongs to the carbohydrate kinase PfkB family. Ribokinase subfamily.</text>
</comment>
<feature type="binding site" evidence="9">
    <location>
        <position position="251"/>
    </location>
    <ligand>
        <name>K(+)</name>
        <dbReference type="ChEBI" id="CHEBI:29103"/>
    </ligand>
</feature>
<protein>
    <recommendedName>
        <fullName evidence="9">Ribokinase</fullName>
        <shortName evidence="9">RK</shortName>
        <ecNumber evidence="9">2.7.1.15</ecNumber>
    </recommendedName>
</protein>
<keyword evidence="5 9" id="KW-0067">ATP-binding</keyword>
<feature type="binding site" evidence="9">
    <location>
        <position position="181"/>
    </location>
    <ligand>
        <name>ATP</name>
        <dbReference type="ChEBI" id="CHEBI:30616"/>
    </ligand>
</feature>
<keyword evidence="1 9" id="KW-0808">Transferase</keyword>
<gene>
    <name evidence="11" type="primary">rbsK_1</name>
    <name evidence="9" type="synonym">rbsK</name>
    <name evidence="11" type="ORF">JS278_00018</name>
</gene>
<keyword evidence="4 9" id="KW-0418">Kinase</keyword>
<dbReference type="GO" id="GO:0005524">
    <property type="term" value="F:ATP binding"/>
    <property type="evidence" value="ECO:0007669"/>
    <property type="project" value="UniProtKB-UniRule"/>
</dbReference>
<evidence type="ECO:0000256" key="3">
    <source>
        <dbReference type="ARBA" id="ARBA00022741"/>
    </source>
</evidence>
<dbReference type="GO" id="GO:0046872">
    <property type="term" value="F:metal ion binding"/>
    <property type="evidence" value="ECO:0007669"/>
    <property type="project" value="UniProtKB-KW"/>
</dbReference>
<comment type="subunit">
    <text evidence="9">Homodimer.</text>
</comment>
<comment type="function">
    <text evidence="9">Catalyzes the phosphorylation of ribose at O-5 in a reaction requiring ATP and magnesium. The resulting D-ribose-5-phosphate can then be used either for sythesis of nucleotides, histidine, and tryptophan, or as a component of the pentose phosphate pathway.</text>
</comment>
<comment type="caution">
    <text evidence="9">Lacks conserved residue(s) required for the propagation of feature annotation.</text>
</comment>
<evidence type="ECO:0000313" key="12">
    <source>
        <dbReference type="Proteomes" id="UP000251995"/>
    </source>
</evidence>
<feature type="binding site" evidence="9">
    <location>
        <position position="290"/>
    </location>
    <ligand>
        <name>K(+)</name>
        <dbReference type="ChEBI" id="CHEBI:29103"/>
    </ligand>
</feature>
<dbReference type="GO" id="GO:0004747">
    <property type="term" value="F:ribokinase activity"/>
    <property type="evidence" value="ECO:0007669"/>
    <property type="project" value="UniProtKB-UniRule"/>
</dbReference>
<dbReference type="GO" id="GO:0005829">
    <property type="term" value="C:cytosol"/>
    <property type="evidence" value="ECO:0007669"/>
    <property type="project" value="TreeGrafter"/>
</dbReference>
<feature type="active site" description="Proton acceptor" evidence="9">
    <location>
        <position position="255"/>
    </location>
</feature>
<dbReference type="InterPro" id="IPR011877">
    <property type="entry name" value="Ribokinase"/>
</dbReference>
<dbReference type="InterPro" id="IPR002139">
    <property type="entry name" value="Ribo/fructo_kinase"/>
</dbReference>
<dbReference type="Proteomes" id="UP000251995">
    <property type="component" value="Chromosome"/>
</dbReference>
<accession>A0A344UPL9</accession>
<evidence type="ECO:0000256" key="7">
    <source>
        <dbReference type="ARBA" id="ARBA00022958"/>
    </source>
</evidence>
<feature type="binding site" evidence="9">
    <location>
        <position position="285"/>
    </location>
    <ligand>
        <name>K(+)</name>
        <dbReference type="ChEBI" id="CHEBI:29103"/>
    </ligand>
</feature>
<comment type="pathway">
    <text evidence="9">Carbohydrate metabolism; D-ribose degradation; D-ribose 5-phosphate from beta-D-ribopyranose: step 2/2.</text>
</comment>
<dbReference type="InterPro" id="IPR029056">
    <property type="entry name" value="Ribokinase-like"/>
</dbReference>
<dbReference type="OrthoDB" id="9775849at2"/>
<keyword evidence="3 9" id="KW-0547">Nucleotide-binding</keyword>
<evidence type="ECO:0000256" key="4">
    <source>
        <dbReference type="ARBA" id="ARBA00022777"/>
    </source>
</evidence>
<evidence type="ECO:0000259" key="10">
    <source>
        <dbReference type="Pfam" id="PF00294"/>
    </source>
</evidence>
<evidence type="ECO:0000256" key="1">
    <source>
        <dbReference type="ARBA" id="ARBA00022679"/>
    </source>
</evidence>
<dbReference type="PANTHER" id="PTHR10584">
    <property type="entry name" value="SUGAR KINASE"/>
    <property type="match status" value="1"/>
</dbReference>
<evidence type="ECO:0000256" key="9">
    <source>
        <dbReference type="HAMAP-Rule" id="MF_01987"/>
    </source>
</evidence>
<comment type="cofactor">
    <cofactor evidence="9">
        <name>Mg(2+)</name>
        <dbReference type="ChEBI" id="CHEBI:18420"/>
    </cofactor>
    <text evidence="9">Requires a divalent cation, most likely magnesium in vivo, as an electrophilic catalyst to aid phosphoryl group transfer. It is the chelate of the metal and the nucleotide that is the actual substrate.</text>
</comment>
<feature type="binding site" evidence="9">
    <location>
        <position position="249"/>
    </location>
    <ligand>
        <name>K(+)</name>
        <dbReference type="ChEBI" id="CHEBI:29103"/>
    </ligand>
</feature>
<keyword evidence="9" id="KW-0963">Cytoplasm</keyword>
<feature type="binding site" evidence="9">
    <location>
        <position position="294"/>
    </location>
    <ligand>
        <name>K(+)</name>
        <dbReference type="ChEBI" id="CHEBI:29103"/>
    </ligand>
</feature>
<comment type="catalytic activity">
    <reaction evidence="9">
        <text>D-ribose + ATP = D-ribose 5-phosphate + ADP + H(+)</text>
        <dbReference type="Rhea" id="RHEA:13697"/>
        <dbReference type="ChEBI" id="CHEBI:15378"/>
        <dbReference type="ChEBI" id="CHEBI:30616"/>
        <dbReference type="ChEBI" id="CHEBI:47013"/>
        <dbReference type="ChEBI" id="CHEBI:78346"/>
        <dbReference type="ChEBI" id="CHEBI:456216"/>
        <dbReference type="EC" id="2.7.1.15"/>
    </reaction>
</comment>
<proteinExistence type="inferred from homology"/>
<feature type="binding site" evidence="9">
    <location>
        <position position="140"/>
    </location>
    <ligand>
        <name>substrate</name>
    </ligand>
</feature>
<dbReference type="EMBL" id="CP025198">
    <property type="protein sequence ID" value="AXE37217.1"/>
    <property type="molecule type" value="Genomic_DNA"/>
</dbReference>
<dbReference type="CDD" id="cd01174">
    <property type="entry name" value="ribokinase"/>
    <property type="match status" value="1"/>
</dbReference>
<dbReference type="EC" id="2.7.1.15" evidence="9"/>
<evidence type="ECO:0000256" key="8">
    <source>
        <dbReference type="ARBA" id="ARBA00023277"/>
    </source>
</evidence>
<dbReference type="RefSeq" id="WP_114043397.1">
    <property type="nucleotide sequence ID" value="NZ_CP025198.1"/>
</dbReference>
<keyword evidence="12" id="KW-1185">Reference proteome</keyword>
<organism evidence="11 12">
    <name type="scientific">Acidipropionibacterium virtanenii</name>
    <dbReference type="NCBI Taxonomy" id="2057246"/>
    <lineage>
        <taxon>Bacteria</taxon>
        <taxon>Bacillati</taxon>
        <taxon>Actinomycetota</taxon>
        <taxon>Actinomycetes</taxon>
        <taxon>Propionibacteriales</taxon>
        <taxon>Propionibacteriaceae</taxon>
        <taxon>Acidipropionibacterium</taxon>
    </lineage>
</organism>
<keyword evidence="6 9" id="KW-0460">Magnesium</keyword>
<evidence type="ECO:0000313" key="11">
    <source>
        <dbReference type="EMBL" id="AXE37217.1"/>
    </source>
</evidence>
<feature type="binding site" evidence="9">
    <location>
        <position position="288"/>
    </location>
    <ligand>
        <name>K(+)</name>
        <dbReference type="ChEBI" id="CHEBI:29103"/>
    </ligand>
</feature>